<feature type="transmembrane region" description="Helical" evidence="1">
    <location>
        <begin position="83"/>
        <end position="105"/>
    </location>
</feature>
<feature type="transmembrane region" description="Helical" evidence="1">
    <location>
        <begin position="135"/>
        <end position="153"/>
    </location>
</feature>
<dbReference type="EMBL" id="LAZR01009013">
    <property type="protein sequence ID" value="KKM75232.1"/>
    <property type="molecule type" value="Genomic_DNA"/>
</dbReference>
<keyword evidence="1" id="KW-1133">Transmembrane helix</keyword>
<proteinExistence type="predicted"/>
<keyword evidence="1" id="KW-0812">Transmembrane</keyword>
<protein>
    <submittedName>
        <fullName evidence="2">Uncharacterized protein</fullName>
    </submittedName>
</protein>
<gene>
    <name evidence="2" type="ORF">LCGC14_1392360</name>
</gene>
<keyword evidence="1" id="KW-0472">Membrane</keyword>
<comment type="caution">
    <text evidence="2">The sequence shown here is derived from an EMBL/GenBank/DDBJ whole genome shotgun (WGS) entry which is preliminary data.</text>
</comment>
<accession>A0A0F9N163</accession>
<feature type="transmembrane region" description="Helical" evidence="1">
    <location>
        <begin position="111"/>
        <end position="128"/>
    </location>
</feature>
<feature type="transmembrane region" description="Helical" evidence="1">
    <location>
        <begin position="21"/>
        <end position="41"/>
    </location>
</feature>
<sequence length="206" mass="22748">MTSASAAVAGTSALEPTERDVKWFIAGALAVQVLGIITGFVGERALGIDNVWYLHPLLPLVIAAGMLLPMMFYAIFAARMKTALAMIYILFITVDTFCLAALVYFTGGPHHSIFLPVFVLIPAITTCYCRPGWRFWFNIILVGICLLVVSQLQQLEVDPENTGATTEYLTIMCIVTAALCYYVTEKVRKNACERQNGLSNCRSFYL</sequence>
<dbReference type="AlphaFoldDB" id="A0A0F9N163"/>
<name>A0A0F9N163_9ZZZZ</name>
<reference evidence="2" key="1">
    <citation type="journal article" date="2015" name="Nature">
        <title>Complex archaea that bridge the gap between prokaryotes and eukaryotes.</title>
        <authorList>
            <person name="Spang A."/>
            <person name="Saw J.H."/>
            <person name="Jorgensen S.L."/>
            <person name="Zaremba-Niedzwiedzka K."/>
            <person name="Martijn J."/>
            <person name="Lind A.E."/>
            <person name="van Eijk R."/>
            <person name="Schleper C."/>
            <person name="Guy L."/>
            <person name="Ettema T.J."/>
        </authorList>
    </citation>
    <scope>NUCLEOTIDE SEQUENCE</scope>
</reference>
<evidence type="ECO:0000313" key="2">
    <source>
        <dbReference type="EMBL" id="KKM75232.1"/>
    </source>
</evidence>
<feature type="transmembrane region" description="Helical" evidence="1">
    <location>
        <begin position="53"/>
        <end position="76"/>
    </location>
</feature>
<feature type="transmembrane region" description="Helical" evidence="1">
    <location>
        <begin position="165"/>
        <end position="184"/>
    </location>
</feature>
<organism evidence="2">
    <name type="scientific">marine sediment metagenome</name>
    <dbReference type="NCBI Taxonomy" id="412755"/>
    <lineage>
        <taxon>unclassified sequences</taxon>
        <taxon>metagenomes</taxon>
        <taxon>ecological metagenomes</taxon>
    </lineage>
</organism>
<evidence type="ECO:0000256" key="1">
    <source>
        <dbReference type="SAM" id="Phobius"/>
    </source>
</evidence>